<dbReference type="FunFam" id="3.40.50.410:FF:000019">
    <property type="entry name" value="SEC24 homolog B, COPII coat complex component"/>
    <property type="match status" value="1"/>
</dbReference>
<dbReference type="Pfam" id="PF04811">
    <property type="entry name" value="Sec23_trunk"/>
    <property type="match status" value="1"/>
</dbReference>
<dbReference type="PANTHER" id="PTHR13803">
    <property type="entry name" value="SEC24-RELATED PROTEIN"/>
    <property type="match status" value="1"/>
</dbReference>
<keyword evidence="6" id="KW-0813">Transport</keyword>
<keyword evidence="7" id="KW-0963">Cytoplasm</keyword>
<dbReference type="InterPro" id="IPR041742">
    <property type="entry name" value="Sec24-like_trunk_dom"/>
</dbReference>
<dbReference type="Pfam" id="PF00626">
    <property type="entry name" value="Gelsolin"/>
    <property type="match status" value="1"/>
</dbReference>
<evidence type="ECO:0008006" key="21">
    <source>
        <dbReference type="Google" id="ProtNLM"/>
    </source>
</evidence>
<comment type="subcellular location">
    <subcellularLocation>
        <location evidence="4">Cytoplasm</location>
        <location evidence="4">Cytosol</location>
    </subcellularLocation>
    <subcellularLocation>
        <location evidence="1">Cytoplasmic vesicle</location>
        <location evidence="1">COPII-coated vesicle membrane</location>
        <topology evidence="1">Peripheral membrane protein</topology>
        <orientation evidence="1">Cytoplasmic side</orientation>
    </subcellularLocation>
    <subcellularLocation>
        <location evidence="3">Endoplasmic reticulum membrane</location>
        <topology evidence="3">Peripheral membrane protein</topology>
        <orientation evidence="3">Cytoplasmic side</orientation>
    </subcellularLocation>
    <subcellularLocation>
        <location evidence="2">Golgi apparatus membrane</location>
    </subcellularLocation>
</comment>
<evidence type="ECO:0000256" key="1">
    <source>
        <dbReference type="ARBA" id="ARBA00004299"/>
    </source>
</evidence>
<dbReference type="SUPFAM" id="SSF82754">
    <property type="entry name" value="C-terminal, gelsolin-like domain of Sec23/24"/>
    <property type="match status" value="1"/>
</dbReference>
<dbReference type="GO" id="GO:0000149">
    <property type="term" value="F:SNARE binding"/>
    <property type="evidence" value="ECO:0007669"/>
    <property type="project" value="TreeGrafter"/>
</dbReference>
<dbReference type="HOGENOM" id="CLU_004589_2_1_1"/>
<evidence type="ECO:0000259" key="15">
    <source>
        <dbReference type="Pfam" id="PF04810"/>
    </source>
</evidence>
<dbReference type="Gene3D" id="3.40.50.410">
    <property type="entry name" value="von Willebrand factor, type A domain"/>
    <property type="match status" value="1"/>
</dbReference>
<dbReference type="InterPro" id="IPR050550">
    <property type="entry name" value="SEC23_SEC24_subfamily"/>
</dbReference>
<dbReference type="InterPro" id="IPR036175">
    <property type="entry name" value="Sec23/24_helical_dom_sf"/>
</dbReference>
<evidence type="ECO:0000256" key="8">
    <source>
        <dbReference type="ARBA" id="ARBA00022824"/>
    </source>
</evidence>
<dbReference type="EMBL" id="AFYH01022291">
    <property type="status" value="NOT_ANNOTATED_CDS"/>
    <property type="molecule type" value="Genomic_DNA"/>
</dbReference>
<dbReference type="InterPro" id="IPR036180">
    <property type="entry name" value="Gelsolin-like_dom_sf"/>
</dbReference>
<evidence type="ECO:0000256" key="10">
    <source>
        <dbReference type="ARBA" id="ARBA00022927"/>
    </source>
</evidence>
<dbReference type="eggNOG" id="KOG1985">
    <property type="taxonomic scope" value="Eukaryota"/>
</dbReference>
<dbReference type="EMBL" id="AFYH01022286">
    <property type="status" value="NOT_ANNOTATED_CDS"/>
    <property type="molecule type" value="Genomic_DNA"/>
</dbReference>
<dbReference type="SUPFAM" id="SSF81811">
    <property type="entry name" value="Helical domain of Sec23/24"/>
    <property type="match status" value="1"/>
</dbReference>
<keyword evidence="13" id="KW-0968">Cytoplasmic vesicle</keyword>
<keyword evidence="9" id="KW-0931">ER-Golgi transport</keyword>
<dbReference type="SUPFAM" id="SSF82919">
    <property type="entry name" value="Zn-finger domain of Sec23/24"/>
    <property type="match status" value="1"/>
</dbReference>
<dbReference type="STRING" id="7897.ENSLACP00000017450"/>
<evidence type="ECO:0000259" key="14">
    <source>
        <dbReference type="Pfam" id="PF00626"/>
    </source>
</evidence>
<dbReference type="GO" id="GO:0070971">
    <property type="term" value="C:endoplasmic reticulum exit site"/>
    <property type="evidence" value="ECO:0007669"/>
    <property type="project" value="TreeGrafter"/>
</dbReference>
<dbReference type="GO" id="GO:0090110">
    <property type="term" value="P:COPII-coated vesicle cargo loading"/>
    <property type="evidence" value="ECO:0007669"/>
    <property type="project" value="TreeGrafter"/>
</dbReference>
<keyword evidence="12" id="KW-0472">Membrane</keyword>
<keyword evidence="8" id="KW-0256">Endoplasmic reticulum</keyword>
<keyword evidence="11" id="KW-0333">Golgi apparatus</keyword>
<evidence type="ECO:0000256" key="3">
    <source>
        <dbReference type="ARBA" id="ARBA00004397"/>
    </source>
</evidence>
<dbReference type="InterPro" id="IPR006895">
    <property type="entry name" value="Znf_Sec23_Sec24"/>
</dbReference>
<reference evidence="20" key="1">
    <citation type="submission" date="2011-08" db="EMBL/GenBank/DDBJ databases">
        <title>The draft genome of Latimeria chalumnae.</title>
        <authorList>
            <person name="Di Palma F."/>
            <person name="Alfoldi J."/>
            <person name="Johnson J."/>
            <person name="Berlin A."/>
            <person name="Gnerre S."/>
            <person name="Jaffe D."/>
            <person name="MacCallum I."/>
            <person name="Young S."/>
            <person name="Walker B.J."/>
            <person name="Lander E."/>
            <person name="Lindblad-Toh K."/>
        </authorList>
    </citation>
    <scope>NUCLEOTIDE SEQUENCE [LARGE SCALE GENOMIC DNA]</scope>
    <source>
        <strain evidence="20">Wild caught</strain>
    </source>
</reference>
<dbReference type="InterPro" id="IPR029006">
    <property type="entry name" value="ADF-H/Gelsolin-like_dom_sf"/>
</dbReference>
<evidence type="ECO:0000313" key="19">
    <source>
        <dbReference type="Ensembl" id="ENSLACP00000017450.1"/>
    </source>
</evidence>
<dbReference type="Gene3D" id="3.40.20.10">
    <property type="entry name" value="Severin"/>
    <property type="match status" value="1"/>
</dbReference>
<evidence type="ECO:0000256" key="7">
    <source>
        <dbReference type="ARBA" id="ARBA00022490"/>
    </source>
</evidence>
<accession>H3B6C9</accession>
<dbReference type="SUPFAM" id="SSF81995">
    <property type="entry name" value="beta-sandwich domain of Sec23/24"/>
    <property type="match status" value="1"/>
</dbReference>
<gene>
    <name evidence="19" type="primary">LOC102349524</name>
</gene>
<feature type="domain" description="Sec23/Sec24 beta-sandwich" evidence="18">
    <location>
        <begin position="399"/>
        <end position="481"/>
    </location>
</feature>
<name>H3B6C9_LATCH</name>
<evidence type="ECO:0000256" key="5">
    <source>
        <dbReference type="ARBA" id="ARBA00008334"/>
    </source>
</evidence>
<evidence type="ECO:0000259" key="18">
    <source>
        <dbReference type="Pfam" id="PF08033"/>
    </source>
</evidence>
<dbReference type="EMBL" id="AFYH01022287">
    <property type="status" value="NOT_ANNOTATED_CDS"/>
    <property type="molecule type" value="Genomic_DNA"/>
</dbReference>
<feature type="domain" description="Sec23/Sec24 trunk" evidence="16">
    <location>
        <begin position="154"/>
        <end position="392"/>
    </location>
</feature>
<comment type="similarity">
    <text evidence="5">Belongs to the SEC23/SEC24 family. SEC24 subfamily.</text>
</comment>
<evidence type="ECO:0000256" key="4">
    <source>
        <dbReference type="ARBA" id="ARBA00004514"/>
    </source>
</evidence>
<dbReference type="GO" id="GO:0000139">
    <property type="term" value="C:Golgi membrane"/>
    <property type="evidence" value="ECO:0007669"/>
    <property type="project" value="UniProtKB-SubCell"/>
</dbReference>
<dbReference type="Ensembl" id="ENSLACT00000017578.1">
    <property type="protein sequence ID" value="ENSLACP00000017450.1"/>
    <property type="gene ID" value="ENSLACG00000015370.1"/>
</dbReference>
<dbReference type="GO" id="GO:0006886">
    <property type="term" value="P:intracellular protein transport"/>
    <property type="evidence" value="ECO:0007669"/>
    <property type="project" value="InterPro"/>
</dbReference>
<evidence type="ECO:0000256" key="6">
    <source>
        <dbReference type="ARBA" id="ARBA00022448"/>
    </source>
</evidence>
<keyword evidence="10" id="KW-0653">Protein transport</keyword>
<evidence type="ECO:0000259" key="16">
    <source>
        <dbReference type="Pfam" id="PF04811"/>
    </source>
</evidence>
<reference evidence="19" key="3">
    <citation type="submission" date="2025-09" db="UniProtKB">
        <authorList>
            <consortium name="Ensembl"/>
        </authorList>
    </citation>
    <scope>IDENTIFICATION</scope>
</reference>
<dbReference type="InterPro" id="IPR006896">
    <property type="entry name" value="Sec23/24_trunk_dom"/>
</dbReference>
<dbReference type="EMBL" id="AFYH01022290">
    <property type="status" value="NOT_ANNOTATED_CDS"/>
    <property type="molecule type" value="Genomic_DNA"/>
</dbReference>
<evidence type="ECO:0000256" key="2">
    <source>
        <dbReference type="ARBA" id="ARBA00004394"/>
    </source>
</evidence>
<dbReference type="InterPro" id="IPR006900">
    <property type="entry name" value="Sec23/24_helical_dom"/>
</dbReference>
<protein>
    <recommendedName>
        <fullName evidence="21">SEC24 homolog B, COPII coat complex component</fullName>
    </recommendedName>
</protein>
<dbReference type="Proteomes" id="UP000008672">
    <property type="component" value="Unassembled WGS sequence"/>
</dbReference>
<dbReference type="GO" id="GO:0008270">
    <property type="term" value="F:zinc ion binding"/>
    <property type="evidence" value="ECO:0007669"/>
    <property type="project" value="InterPro"/>
</dbReference>
<evidence type="ECO:0000256" key="13">
    <source>
        <dbReference type="ARBA" id="ARBA00023329"/>
    </source>
</evidence>
<feature type="domain" description="Sec23/Sec24 helical" evidence="17">
    <location>
        <begin position="493"/>
        <end position="593"/>
    </location>
</feature>
<evidence type="ECO:0000256" key="11">
    <source>
        <dbReference type="ARBA" id="ARBA00023034"/>
    </source>
</evidence>
<dbReference type="GO" id="GO:0030127">
    <property type="term" value="C:COPII vesicle coat"/>
    <property type="evidence" value="ECO:0007669"/>
    <property type="project" value="InterPro"/>
</dbReference>
<evidence type="ECO:0000259" key="17">
    <source>
        <dbReference type="Pfam" id="PF04815"/>
    </source>
</evidence>
<organism evidence="19 20">
    <name type="scientific">Latimeria chalumnae</name>
    <name type="common">Coelacanth</name>
    <dbReference type="NCBI Taxonomy" id="7897"/>
    <lineage>
        <taxon>Eukaryota</taxon>
        <taxon>Metazoa</taxon>
        <taxon>Chordata</taxon>
        <taxon>Craniata</taxon>
        <taxon>Vertebrata</taxon>
        <taxon>Euteleostomi</taxon>
        <taxon>Coelacanthiformes</taxon>
        <taxon>Coelacanthidae</taxon>
        <taxon>Latimeria</taxon>
    </lineage>
</organism>
<dbReference type="InterPro" id="IPR012990">
    <property type="entry name" value="Beta-sandwich_Sec23_24"/>
</dbReference>
<feature type="domain" description="Gelsolin-like" evidence="14">
    <location>
        <begin position="620"/>
        <end position="680"/>
    </location>
</feature>
<dbReference type="Gene3D" id="2.30.30.380">
    <property type="entry name" value="Zn-finger domain of Sec23/24"/>
    <property type="match status" value="1"/>
</dbReference>
<dbReference type="Pfam" id="PF04815">
    <property type="entry name" value="Sec23_helical"/>
    <property type="match status" value="1"/>
</dbReference>
<dbReference type="InParanoid" id="H3B6C9"/>
<dbReference type="EMBL" id="AFYH01022288">
    <property type="status" value="NOT_ANNOTATED_CDS"/>
    <property type="molecule type" value="Genomic_DNA"/>
</dbReference>
<dbReference type="AlphaFoldDB" id="H3B6C9"/>
<dbReference type="InterPro" id="IPR007123">
    <property type="entry name" value="Gelsolin-like_dom"/>
</dbReference>
<sequence>LKPVNLFQEKSLLTADAARPPEPNLPLSLRKKNCSSNIIQCTMTNVPKSELLLKQVKLPLAFIFHPFSHSQEPCMISNMTLPQCTQCRAYINPFVTFLNQQQWKCVACLALNTVPGAFLFDQETGGYQDSQTLPVLQHPVVEFYAPPEYLDRPPQPTVYLFAFDVSSNAMDSGYLQIVCQTLLENLDRLPGSHQTRIGIITFDSTVHFYNLQEGLTQPRMMIVSDTEDVVVPDEERLLVNLFRSRELIMSLLKALPKMFRESSKTECTLGLALQAAQKLLSSTGGRLSVFVTQLPNTGCGELQCREDADHTAGPLGWQQLAPATDFYKDLALECCAQHIAVDLFLLSGQYSDLASLSCLSRYTCGSVYYYPKFHYIYNEGQVEKLQRELQHYLTRLIGTEALLRISYTQGLVFHALYGNSFLQSSDQFSLPVVTQDTVLAVQMLLDDKFVEWPFMIFQSSLLYTSIEGERLVRIQTYCLPIVNSLTEVYAGIDVVATMGMLSNIAVDSSFTSSQANAKEDLVDTVSEILATYKSISATPHTLELTVPHSLQRLPLYALGLLKMPAFQTDALLTLDERIFAMYQLMTQPLPCVMPMIYPDLYRIDTFIYEGSMASEGESIIKPSPLHLTIDNLTLQGAFLINCGSALYIWVGRNCNSDFLESVLGASSYKSLAPTMTQLPVLPNPASVLAQQLIETVRKGNPLYPLCYIIKDDKPSWATFVQHLIEDHSESAISYHEFLLLLQQRVCN</sequence>
<dbReference type="Gene3D" id="1.20.120.730">
    <property type="entry name" value="Sec23/Sec24 helical domain"/>
    <property type="match status" value="1"/>
</dbReference>
<dbReference type="InterPro" id="IPR036465">
    <property type="entry name" value="vWFA_dom_sf"/>
</dbReference>
<evidence type="ECO:0000256" key="12">
    <source>
        <dbReference type="ARBA" id="ARBA00023136"/>
    </source>
</evidence>
<dbReference type="Pfam" id="PF04810">
    <property type="entry name" value="zf-Sec23_Sec24"/>
    <property type="match status" value="1"/>
</dbReference>
<dbReference type="Gene3D" id="2.60.40.1670">
    <property type="entry name" value="beta-sandwich domain of Sec23/24"/>
    <property type="match status" value="1"/>
</dbReference>
<dbReference type="Pfam" id="PF08033">
    <property type="entry name" value="Sec23_BS"/>
    <property type="match status" value="1"/>
</dbReference>
<dbReference type="GeneTree" id="ENSGT00950000182924"/>
<dbReference type="InterPro" id="IPR036174">
    <property type="entry name" value="Znf_Sec23_Sec24_sf"/>
</dbReference>
<keyword evidence="20" id="KW-1185">Reference proteome</keyword>
<dbReference type="GO" id="GO:0005829">
    <property type="term" value="C:cytosol"/>
    <property type="evidence" value="ECO:0007669"/>
    <property type="project" value="UniProtKB-SubCell"/>
</dbReference>
<evidence type="ECO:0000313" key="20">
    <source>
        <dbReference type="Proteomes" id="UP000008672"/>
    </source>
</evidence>
<feature type="domain" description="Zinc finger Sec23/Sec24-type" evidence="15">
    <location>
        <begin position="82"/>
        <end position="117"/>
    </location>
</feature>
<dbReference type="EMBL" id="AFYH01022289">
    <property type="status" value="NOT_ANNOTATED_CDS"/>
    <property type="molecule type" value="Genomic_DNA"/>
</dbReference>
<reference evidence="19" key="2">
    <citation type="submission" date="2025-08" db="UniProtKB">
        <authorList>
            <consortium name="Ensembl"/>
        </authorList>
    </citation>
    <scope>IDENTIFICATION</scope>
</reference>
<dbReference type="SUPFAM" id="SSF53300">
    <property type="entry name" value="vWA-like"/>
    <property type="match status" value="1"/>
</dbReference>
<dbReference type="GO" id="GO:0005789">
    <property type="term" value="C:endoplasmic reticulum membrane"/>
    <property type="evidence" value="ECO:0007669"/>
    <property type="project" value="UniProtKB-SubCell"/>
</dbReference>
<dbReference type="CDD" id="cd01479">
    <property type="entry name" value="Sec24-like"/>
    <property type="match status" value="1"/>
</dbReference>
<dbReference type="PANTHER" id="PTHR13803:SF39">
    <property type="entry name" value="SECRETORY 24AB, ISOFORM A"/>
    <property type="match status" value="1"/>
</dbReference>
<dbReference type="OMA" id="NITNCDD"/>
<proteinExistence type="inferred from homology"/>
<evidence type="ECO:0000256" key="9">
    <source>
        <dbReference type="ARBA" id="ARBA00022892"/>
    </source>
</evidence>